<dbReference type="EnsemblPlants" id="LPERR04G23650.1">
    <property type="protein sequence ID" value="LPERR04G23650.1"/>
    <property type="gene ID" value="LPERR04G23650"/>
</dbReference>
<keyword evidence="4" id="KW-0539">Nucleus</keyword>
<dbReference type="PANTHER" id="PTHR21277:SF5">
    <property type="entry name" value="TRANSCRIPTIONAL ADAPTER 1"/>
    <property type="match status" value="1"/>
</dbReference>
<dbReference type="PANTHER" id="PTHR21277">
    <property type="entry name" value="TRANSCRIPTIONAL ADAPTER 1"/>
    <property type="match status" value="1"/>
</dbReference>
<evidence type="ECO:0000256" key="2">
    <source>
        <dbReference type="ARBA" id="ARBA00023015"/>
    </source>
</evidence>
<reference evidence="6" key="3">
    <citation type="submission" date="2015-04" db="UniProtKB">
        <authorList>
            <consortium name="EnsemblPlants"/>
        </authorList>
    </citation>
    <scope>IDENTIFICATION</scope>
</reference>
<proteinExistence type="predicted"/>
<keyword evidence="7" id="KW-1185">Reference proteome</keyword>
<reference evidence="6 7" key="1">
    <citation type="submission" date="2012-08" db="EMBL/GenBank/DDBJ databases">
        <title>Oryza genome evolution.</title>
        <authorList>
            <person name="Wing R.A."/>
        </authorList>
    </citation>
    <scope>NUCLEOTIDE SEQUENCE</scope>
</reference>
<evidence type="ECO:0000313" key="7">
    <source>
        <dbReference type="Proteomes" id="UP000032180"/>
    </source>
</evidence>
<comment type="subcellular location">
    <subcellularLocation>
        <location evidence="1">Nucleus</location>
    </subcellularLocation>
</comment>
<dbReference type="GO" id="GO:0003713">
    <property type="term" value="F:transcription coactivator activity"/>
    <property type="evidence" value="ECO:0007669"/>
    <property type="project" value="TreeGrafter"/>
</dbReference>
<keyword evidence="2" id="KW-0805">Transcription regulation</keyword>
<dbReference type="HOGENOM" id="CLU_1654681_0_0_1"/>
<accession>A0A0D9WAL4</accession>
<dbReference type="Pfam" id="PF12767">
    <property type="entry name" value="SAGA-Tad1"/>
    <property type="match status" value="1"/>
</dbReference>
<evidence type="ECO:0000256" key="4">
    <source>
        <dbReference type="ARBA" id="ARBA00023242"/>
    </source>
</evidence>
<keyword evidence="3" id="KW-0804">Transcription</keyword>
<dbReference type="Gramene" id="LPERR04G23650.1">
    <property type="protein sequence ID" value="LPERR04G23650.1"/>
    <property type="gene ID" value="LPERR04G23650"/>
</dbReference>
<dbReference type="AlphaFoldDB" id="A0A0D9WAL4"/>
<dbReference type="Proteomes" id="UP000032180">
    <property type="component" value="Chromosome 4"/>
</dbReference>
<dbReference type="GO" id="GO:0006357">
    <property type="term" value="P:regulation of transcription by RNA polymerase II"/>
    <property type="evidence" value="ECO:0007669"/>
    <property type="project" value="TreeGrafter"/>
</dbReference>
<sequence>METVREEAWPLAAPQPQQPGPAPAPPTQQQQQQNGRIDLRELKLQIEKRLGPDRSRRYFGYLNGYLSERLSKADFDRLCLVALGRENLRLHNRLIRSVLYNIYHAKCPPPTPTPDVGRSVGAAVKKVCQQSEALSSCNGDVRFRDQGLWAQCKIISQKIG</sequence>
<feature type="compositionally biased region" description="Pro residues" evidence="5">
    <location>
        <begin position="16"/>
        <end position="26"/>
    </location>
</feature>
<protein>
    <submittedName>
        <fullName evidence="6">Uncharacterized protein</fullName>
    </submittedName>
</protein>
<evidence type="ECO:0000256" key="3">
    <source>
        <dbReference type="ARBA" id="ARBA00023163"/>
    </source>
</evidence>
<evidence type="ECO:0000313" key="6">
    <source>
        <dbReference type="EnsemblPlants" id="LPERR04G23650.1"/>
    </source>
</evidence>
<evidence type="ECO:0000256" key="5">
    <source>
        <dbReference type="SAM" id="MobiDB-lite"/>
    </source>
</evidence>
<evidence type="ECO:0000256" key="1">
    <source>
        <dbReference type="ARBA" id="ARBA00004123"/>
    </source>
</evidence>
<reference evidence="7" key="2">
    <citation type="submission" date="2013-12" db="EMBL/GenBank/DDBJ databases">
        <authorList>
            <person name="Yu Y."/>
            <person name="Lee S."/>
            <person name="de Baynast K."/>
            <person name="Wissotski M."/>
            <person name="Liu L."/>
            <person name="Talag J."/>
            <person name="Goicoechea J."/>
            <person name="Angelova A."/>
            <person name="Jetty R."/>
            <person name="Kudrna D."/>
            <person name="Golser W."/>
            <person name="Rivera L."/>
            <person name="Zhang J."/>
            <person name="Wing R."/>
        </authorList>
    </citation>
    <scope>NUCLEOTIDE SEQUENCE</scope>
</reference>
<organism evidence="6 7">
    <name type="scientific">Leersia perrieri</name>
    <dbReference type="NCBI Taxonomy" id="77586"/>
    <lineage>
        <taxon>Eukaryota</taxon>
        <taxon>Viridiplantae</taxon>
        <taxon>Streptophyta</taxon>
        <taxon>Embryophyta</taxon>
        <taxon>Tracheophyta</taxon>
        <taxon>Spermatophyta</taxon>
        <taxon>Magnoliopsida</taxon>
        <taxon>Liliopsida</taxon>
        <taxon>Poales</taxon>
        <taxon>Poaceae</taxon>
        <taxon>BOP clade</taxon>
        <taxon>Oryzoideae</taxon>
        <taxon>Oryzeae</taxon>
        <taxon>Oryzinae</taxon>
        <taxon>Leersia</taxon>
    </lineage>
</organism>
<dbReference type="InterPro" id="IPR024738">
    <property type="entry name" value="Hfi1/Tada1"/>
</dbReference>
<dbReference type="GO" id="GO:0005634">
    <property type="term" value="C:nucleus"/>
    <property type="evidence" value="ECO:0007669"/>
    <property type="project" value="UniProtKB-SubCell"/>
</dbReference>
<dbReference type="GO" id="GO:0000124">
    <property type="term" value="C:SAGA complex"/>
    <property type="evidence" value="ECO:0007669"/>
    <property type="project" value="UniProtKB-ARBA"/>
</dbReference>
<name>A0A0D9WAL4_9ORYZ</name>
<feature type="region of interest" description="Disordered" evidence="5">
    <location>
        <begin position="1"/>
        <end position="36"/>
    </location>
</feature>
<dbReference type="eggNOG" id="ENOG502QTUY">
    <property type="taxonomic scope" value="Eukaryota"/>
</dbReference>